<dbReference type="SUPFAM" id="SSF51182">
    <property type="entry name" value="RmlC-like cupins"/>
    <property type="match status" value="1"/>
</dbReference>
<dbReference type="InterPro" id="IPR014710">
    <property type="entry name" value="RmlC-like_jellyroll"/>
</dbReference>
<dbReference type="OrthoDB" id="713485at2"/>
<sequence length="177" mass="19556">MSFRFRRVVTGHSPEGKAVVRSDEIVGSEPRLPGYEARVVWCTGEFPASNDEDVFDDGAPGPKGSRVLFRIAEFDPAEPEQPNMHRTETQDVAVVLSGRLDMVLDSGEVVERLTAGDVLVQRGTMHSWIPRGDEPVRVMFVLIDALPVRSGDIVLREDLSVFGGRVSPMPRDDTIPE</sequence>
<dbReference type="Proteomes" id="UP000377595">
    <property type="component" value="Unassembled WGS sequence"/>
</dbReference>
<protein>
    <submittedName>
        <fullName evidence="2">Cupin</fullName>
    </submittedName>
</protein>
<dbReference type="CDD" id="cd02231">
    <property type="entry name" value="cupin_BLL6423-like"/>
    <property type="match status" value="1"/>
</dbReference>
<dbReference type="PANTHER" id="PTHR36156:SF2">
    <property type="entry name" value="CUPIN TYPE-2 DOMAIN-CONTAINING PROTEIN"/>
    <property type="match status" value="1"/>
</dbReference>
<dbReference type="InterPro" id="IPR047142">
    <property type="entry name" value="OryJ/VirC-like"/>
</dbReference>
<accession>A0A5M3XH28</accession>
<dbReference type="Gene3D" id="2.60.120.10">
    <property type="entry name" value="Jelly Rolls"/>
    <property type="match status" value="1"/>
</dbReference>
<dbReference type="AlphaFoldDB" id="A0A5M3XH28"/>
<evidence type="ECO:0000313" key="3">
    <source>
        <dbReference type="Proteomes" id="UP000377595"/>
    </source>
</evidence>
<proteinExistence type="predicted"/>
<dbReference type="InterPro" id="IPR011051">
    <property type="entry name" value="RmlC_Cupin_sf"/>
</dbReference>
<dbReference type="PANTHER" id="PTHR36156">
    <property type="entry name" value="SLR2101 PROTEIN"/>
    <property type="match status" value="1"/>
</dbReference>
<reference evidence="2 3" key="1">
    <citation type="submission" date="2019-10" db="EMBL/GenBank/DDBJ databases">
        <title>Whole genome shotgun sequence of Acrocarpospora pleiomorpha NBRC 16267.</title>
        <authorList>
            <person name="Ichikawa N."/>
            <person name="Kimura A."/>
            <person name="Kitahashi Y."/>
            <person name="Komaki H."/>
            <person name="Oguchi A."/>
        </authorList>
    </citation>
    <scope>NUCLEOTIDE SEQUENCE [LARGE SCALE GENOMIC DNA]</scope>
    <source>
        <strain evidence="2 3">NBRC 16267</strain>
    </source>
</reference>
<evidence type="ECO:0000259" key="1">
    <source>
        <dbReference type="Pfam" id="PF07883"/>
    </source>
</evidence>
<comment type="caution">
    <text evidence="2">The sequence shown here is derived from an EMBL/GenBank/DDBJ whole genome shotgun (WGS) entry which is preliminary data.</text>
</comment>
<keyword evidence="3" id="KW-1185">Reference proteome</keyword>
<gene>
    <name evidence="2" type="ORF">Aple_037410</name>
</gene>
<dbReference type="InterPro" id="IPR013096">
    <property type="entry name" value="Cupin_2"/>
</dbReference>
<feature type="domain" description="Cupin type-2" evidence="1">
    <location>
        <begin position="72"/>
        <end position="141"/>
    </location>
</feature>
<dbReference type="Pfam" id="PF07883">
    <property type="entry name" value="Cupin_2"/>
    <property type="match status" value="1"/>
</dbReference>
<name>A0A5M3XH28_9ACTN</name>
<dbReference type="EMBL" id="BLAF01000019">
    <property type="protein sequence ID" value="GES20845.1"/>
    <property type="molecule type" value="Genomic_DNA"/>
</dbReference>
<organism evidence="2 3">
    <name type="scientific">Acrocarpospora pleiomorpha</name>
    <dbReference type="NCBI Taxonomy" id="90975"/>
    <lineage>
        <taxon>Bacteria</taxon>
        <taxon>Bacillati</taxon>
        <taxon>Actinomycetota</taxon>
        <taxon>Actinomycetes</taxon>
        <taxon>Streptosporangiales</taxon>
        <taxon>Streptosporangiaceae</taxon>
        <taxon>Acrocarpospora</taxon>
    </lineage>
</organism>
<dbReference type="RefSeq" id="WP_155345864.1">
    <property type="nucleotide sequence ID" value="NZ_BAAAHM010000032.1"/>
</dbReference>
<evidence type="ECO:0000313" key="2">
    <source>
        <dbReference type="EMBL" id="GES20845.1"/>
    </source>
</evidence>